<evidence type="ECO:0000313" key="3">
    <source>
        <dbReference type="Proteomes" id="UP001281761"/>
    </source>
</evidence>
<evidence type="ECO:0000313" key="2">
    <source>
        <dbReference type="EMBL" id="KAK2942552.1"/>
    </source>
</evidence>
<reference evidence="2 3" key="1">
    <citation type="journal article" date="2022" name="bioRxiv">
        <title>Genomics of Preaxostyla Flagellates Illuminates Evolutionary Transitions and the Path Towards Mitochondrial Loss.</title>
        <authorList>
            <person name="Novak L.V.F."/>
            <person name="Treitli S.C."/>
            <person name="Pyrih J."/>
            <person name="Halakuc P."/>
            <person name="Pipaliya S.V."/>
            <person name="Vacek V."/>
            <person name="Brzon O."/>
            <person name="Soukal P."/>
            <person name="Eme L."/>
            <person name="Dacks J.B."/>
            <person name="Karnkowska A."/>
            <person name="Elias M."/>
            <person name="Hampl V."/>
        </authorList>
    </citation>
    <scope>NUCLEOTIDE SEQUENCE [LARGE SCALE GENOMIC DNA]</scope>
    <source>
        <strain evidence="2">NAU3</strain>
        <tissue evidence="2">Gut</tissue>
    </source>
</reference>
<keyword evidence="3" id="KW-1185">Reference proteome</keyword>
<dbReference type="Proteomes" id="UP001281761">
    <property type="component" value="Unassembled WGS sequence"/>
</dbReference>
<protein>
    <submittedName>
        <fullName evidence="2">Uncharacterized protein</fullName>
    </submittedName>
</protein>
<accession>A0ABQ9WUZ0</accession>
<keyword evidence="1" id="KW-0732">Signal</keyword>
<proteinExistence type="predicted"/>
<feature type="chain" id="PRO_5045832722" evidence="1">
    <location>
        <begin position="17"/>
        <end position="187"/>
    </location>
</feature>
<evidence type="ECO:0000256" key="1">
    <source>
        <dbReference type="SAM" id="SignalP"/>
    </source>
</evidence>
<dbReference type="EMBL" id="JARBJD010000401">
    <property type="protein sequence ID" value="KAK2942552.1"/>
    <property type="molecule type" value="Genomic_DNA"/>
</dbReference>
<gene>
    <name evidence="2" type="ORF">BLNAU_22539</name>
</gene>
<name>A0ABQ9WUZ0_9EUKA</name>
<sequence>MTLQIIVYSLLALASSFVCEPSRQRQNGSQPSTHFRFNRSVLERKDVYPARDRLTPPNGHIISFTFSRLEWDDTRLHCTWASLPALNVGDRASNFVLKNQDGHEIRFNDQLGDGSPVVFVKHKWTSLHDKRMLKGFCFYKKQFSAQNAIVDPEHPVKALWGIHPVHYGAHDDETPSFGTTFVMVWIT</sequence>
<organism evidence="2 3">
    <name type="scientific">Blattamonas nauphoetae</name>
    <dbReference type="NCBI Taxonomy" id="2049346"/>
    <lineage>
        <taxon>Eukaryota</taxon>
        <taxon>Metamonada</taxon>
        <taxon>Preaxostyla</taxon>
        <taxon>Oxymonadida</taxon>
        <taxon>Blattamonas</taxon>
    </lineage>
</organism>
<comment type="caution">
    <text evidence="2">The sequence shown here is derived from an EMBL/GenBank/DDBJ whole genome shotgun (WGS) entry which is preliminary data.</text>
</comment>
<feature type="signal peptide" evidence="1">
    <location>
        <begin position="1"/>
        <end position="16"/>
    </location>
</feature>